<evidence type="ECO:0000313" key="10">
    <source>
        <dbReference type="Proteomes" id="UP000325684"/>
    </source>
</evidence>
<dbReference type="GO" id="GO:0055085">
    <property type="term" value="P:transmembrane transport"/>
    <property type="evidence" value="ECO:0007669"/>
    <property type="project" value="InterPro"/>
</dbReference>
<reference evidence="9 10" key="1">
    <citation type="journal article" date="2019" name="Microorganisms">
        <title>Genome Insights into the Novel Species Microvirga brassicacearum, a Rapeseed Endophyte with Biotechnological Potential.</title>
        <authorList>
            <person name="Jimenez-Gomez A."/>
            <person name="Saati-Santamaria Z."/>
            <person name="Igual J.M."/>
            <person name="Rivas R."/>
            <person name="Mateos P.F."/>
            <person name="Garcia-Fraile P."/>
        </authorList>
    </citation>
    <scope>NUCLEOTIDE SEQUENCE [LARGE SCALE GENOMIC DNA]</scope>
    <source>
        <strain evidence="9 10">CDVBN77</strain>
    </source>
</reference>
<feature type="transmembrane region" description="Helical" evidence="7">
    <location>
        <begin position="235"/>
        <end position="257"/>
    </location>
</feature>
<keyword evidence="5 7" id="KW-1133">Transmembrane helix</keyword>
<comment type="caution">
    <text evidence="9">The sequence shown here is derived from an EMBL/GenBank/DDBJ whole genome shotgun (WGS) entry which is preliminary data.</text>
</comment>
<name>A0A5N3PAK8_9HYPH</name>
<dbReference type="Gene3D" id="1.10.3720.10">
    <property type="entry name" value="MetI-like"/>
    <property type="match status" value="1"/>
</dbReference>
<evidence type="ECO:0000256" key="1">
    <source>
        <dbReference type="ARBA" id="ARBA00004651"/>
    </source>
</evidence>
<evidence type="ECO:0000256" key="7">
    <source>
        <dbReference type="RuleBase" id="RU363032"/>
    </source>
</evidence>
<feature type="transmembrane region" description="Helical" evidence="7">
    <location>
        <begin position="9"/>
        <end position="30"/>
    </location>
</feature>
<feature type="transmembrane region" description="Helical" evidence="7">
    <location>
        <begin position="135"/>
        <end position="157"/>
    </location>
</feature>
<comment type="similarity">
    <text evidence="7">Belongs to the binding-protein-dependent transport system permease family.</text>
</comment>
<dbReference type="RefSeq" id="WP_150944954.1">
    <property type="nucleotide sequence ID" value="NZ_VCMV01000017.1"/>
</dbReference>
<dbReference type="InterPro" id="IPR035906">
    <property type="entry name" value="MetI-like_sf"/>
</dbReference>
<dbReference type="Proteomes" id="UP000325684">
    <property type="component" value="Unassembled WGS sequence"/>
</dbReference>
<gene>
    <name evidence="9" type="ORF">FEZ63_12685</name>
</gene>
<dbReference type="GO" id="GO:0005886">
    <property type="term" value="C:plasma membrane"/>
    <property type="evidence" value="ECO:0007669"/>
    <property type="project" value="UniProtKB-SubCell"/>
</dbReference>
<evidence type="ECO:0000256" key="4">
    <source>
        <dbReference type="ARBA" id="ARBA00022692"/>
    </source>
</evidence>
<evidence type="ECO:0000256" key="5">
    <source>
        <dbReference type="ARBA" id="ARBA00022989"/>
    </source>
</evidence>
<proteinExistence type="inferred from homology"/>
<evidence type="ECO:0000259" key="8">
    <source>
        <dbReference type="PROSITE" id="PS50928"/>
    </source>
</evidence>
<keyword evidence="2 7" id="KW-0813">Transport</keyword>
<dbReference type="Pfam" id="PF19300">
    <property type="entry name" value="BPD_transp_1_N"/>
    <property type="match status" value="1"/>
</dbReference>
<evidence type="ECO:0000256" key="2">
    <source>
        <dbReference type="ARBA" id="ARBA00022448"/>
    </source>
</evidence>
<feature type="transmembrane region" description="Helical" evidence="7">
    <location>
        <begin position="286"/>
        <end position="307"/>
    </location>
</feature>
<dbReference type="PROSITE" id="PS50928">
    <property type="entry name" value="ABC_TM1"/>
    <property type="match status" value="1"/>
</dbReference>
<dbReference type="Pfam" id="PF00528">
    <property type="entry name" value="BPD_transp_1"/>
    <property type="match status" value="1"/>
</dbReference>
<evidence type="ECO:0000313" key="9">
    <source>
        <dbReference type="EMBL" id="KAB0266743.1"/>
    </source>
</evidence>
<dbReference type="InterPro" id="IPR045621">
    <property type="entry name" value="BPD_transp_1_N"/>
</dbReference>
<dbReference type="EMBL" id="VCMV01000017">
    <property type="protein sequence ID" value="KAB0266743.1"/>
    <property type="molecule type" value="Genomic_DNA"/>
</dbReference>
<dbReference type="SUPFAM" id="SSF161098">
    <property type="entry name" value="MetI-like"/>
    <property type="match status" value="1"/>
</dbReference>
<comment type="subcellular location">
    <subcellularLocation>
        <location evidence="1 7">Cell membrane</location>
        <topology evidence="1 7">Multi-pass membrane protein</topology>
    </subcellularLocation>
</comment>
<protein>
    <submittedName>
        <fullName evidence="9">ABC transporter permease</fullName>
    </submittedName>
</protein>
<feature type="transmembrane region" description="Helical" evidence="7">
    <location>
        <begin position="177"/>
        <end position="197"/>
    </location>
</feature>
<dbReference type="OrthoDB" id="9805855at2"/>
<keyword evidence="4 7" id="KW-0812">Transmembrane</keyword>
<keyword evidence="3" id="KW-1003">Cell membrane</keyword>
<organism evidence="9 10">
    <name type="scientific">Microvirga brassicacearum</name>
    <dbReference type="NCBI Taxonomy" id="2580413"/>
    <lineage>
        <taxon>Bacteria</taxon>
        <taxon>Pseudomonadati</taxon>
        <taxon>Pseudomonadota</taxon>
        <taxon>Alphaproteobacteria</taxon>
        <taxon>Hyphomicrobiales</taxon>
        <taxon>Methylobacteriaceae</taxon>
        <taxon>Microvirga</taxon>
    </lineage>
</organism>
<dbReference type="PANTHER" id="PTHR43163:SF6">
    <property type="entry name" value="DIPEPTIDE TRANSPORT SYSTEM PERMEASE PROTEIN DPPB-RELATED"/>
    <property type="match status" value="1"/>
</dbReference>
<accession>A0A5N3PAK8</accession>
<evidence type="ECO:0000256" key="3">
    <source>
        <dbReference type="ARBA" id="ARBA00022475"/>
    </source>
</evidence>
<sequence length="314" mass="33809">MSRFLVKRLAGAFVVLVLVSLMSFAIIWLVPGDPTAAFLDTSATPDQVARLRQQLGLDRPIAMQMLDWYARIVQGDLGHSILLNRSVTAAILERLPVTLSLAGLALAFALVMGVLAGIVAAVHHNRWPDQLVMSLALFGLSVPDFWLGIMLILLFAVKLGLFPTGGYVPFSEDPFGWAGTIIMPALTLAIIQVGFVARMTRASMLEILNQDFIRTADAKGLKRAEIMLRHGLPNALIPILTVGGIVAGALLGGAVIIEQVYSIPGVGRLIIGGILSRDYPVIQGGLLFLAVIYLTVNLVVDILYAVADPRVRLE</sequence>
<dbReference type="InterPro" id="IPR000515">
    <property type="entry name" value="MetI-like"/>
</dbReference>
<feature type="domain" description="ABC transmembrane type-1" evidence="8">
    <location>
        <begin position="95"/>
        <end position="304"/>
    </location>
</feature>
<keyword evidence="6 7" id="KW-0472">Membrane</keyword>
<feature type="transmembrane region" description="Helical" evidence="7">
    <location>
        <begin position="101"/>
        <end position="123"/>
    </location>
</feature>
<dbReference type="CDD" id="cd06261">
    <property type="entry name" value="TM_PBP2"/>
    <property type="match status" value="1"/>
</dbReference>
<dbReference type="AlphaFoldDB" id="A0A5N3PAK8"/>
<keyword evidence="10" id="KW-1185">Reference proteome</keyword>
<evidence type="ECO:0000256" key="6">
    <source>
        <dbReference type="ARBA" id="ARBA00023136"/>
    </source>
</evidence>
<dbReference type="PANTHER" id="PTHR43163">
    <property type="entry name" value="DIPEPTIDE TRANSPORT SYSTEM PERMEASE PROTEIN DPPB-RELATED"/>
    <property type="match status" value="1"/>
</dbReference>